<sequence length="176" mass="19394">MPRAPLLIQVVLFTFFCSYAQCLRCWVCGQDASPHDSNPYPKAQTAKRGKSSNPAGNELRSSWCSTSISNASCTPDFYAQEVQCYKELWTVDGKEMIKRGCAQKDARYTRTGCEEQITGAGNFKVVLCLCNDHLCNSAAGLSFGENNLILIGQLWTALTFIFGNKTIFGGAIPWLV</sequence>
<evidence type="ECO:0000313" key="4">
    <source>
        <dbReference type="EMBL" id="TRY63169.1"/>
    </source>
</evidence>
<name>A0A553NCU0_TIGCA</name>
<dbReference type="Pfam" id="PF17064">
    <property type="entry name" value="QVR"/>
    <property type="match status" value="1"/>
</dbReference>
<dbReference type="GO" id="GO:0030431">
    <property type="term" value="P:sleep"/>
    <property type="evidence" value="ECO:0007669"/>
    <property type="project" value="InterPro"/>
</dbReference>
<dbReference type="AlphaFoldDB" id="A0A553NCU0"/>
<dbReference type="InterPro" id="IPR031424">
    <property type="entry name" value="QVR-like"/>
</dbReference>
<dbReference type="GO" id="GO:0032222">
    <property type="term" value="P:regulation of synaptic transmission, cholinergic"/>
    <property type="evidence" value="ECO:0007669"/>
    <property type="project" value="InterPro"/>
</dbReference>
<dbReference type="Proteomes" id="UP000318571">
    <property type="component" value="Chromosome 10"/>
</dbReference>
<evidence type="ECO:0000256" key="2">
    <source>
        <dbReference type="ARBA" id="ARBA00023180"/>
    </source>
</evidence>
<dbReference type="PANTHER" id="PTHR33562">
    <property type="entry name" value="ATILLA, ISOFORM B-RELATED-RELATED"/>
    <property type="match status" value="1"/>
</dbReference>
<dbReference type="EMBL" id="VCGU01000458">
    <property type="protein sequence ID" value="TRY63169.1"/>
    <property type="molecule type" value="Genomic_DNA"/>
</dbReference>
<evidence type="ECO:0000256" key="3">
    <source>
        <dbReference type="SAM" id="SignalP"/>
    </source>
</evidence>
<protein>
    <submittedName>
        <fullName evidence="4">Uncharacterized protein</fullName>
    </submittedName>
</protein>
<feature type="signal peptide" evidence="3">
    <location>
        <begin position="1"/>
        <end position="22"/>
    </location>
</feature>
<keyword evidence="1 3" id="KW-0732">Signal</keyword>
<gene>
    <name evidence="4" type="ORF">TCAL_16664</name>
</gene>
<evidence type="ECO:0000256" key="1">
    <source>
        <dbReference type="ARBA" id="ARBA00022729"/>
    </source>
</evidence>
<keyword evidence="2" id="KW-0325">Glycoprotein</keyword>
<reference evidence="4 5" key="1">
    <citation type="journal article" date="2018" name="Nat. Ecol. Evol.">
        <title>Genomic signatures of mitonuclear coevolution across populations of Tigriopus californicus.</title>
        <authorList>
            <person name="Barreto F.S."/>
            <person name="Watson E.T."/>
            <person name="Lima T.G."/>
            <person name="Willett C.S."/>
            <person name="Edmands S."/>
            <person name="Li W."/>
            <person name="Burton R.S."/>
        </authorList>
    </citation>
    <scope>NUCLEOTIDE SEQUENCE [LARGE SCALE GENOMIC DNA]</scope>
    <source>
        <strain evidence="4 5">San Diego</strain>
    </source>
</reference>
<keyword evidence="5" id="KW-1185">Reference proteome</keyword>
<evidence type="ECO:0000313" key="5">
    <source>
        <dbReference type="Proteomes" id="UP000318571"/>
    </source>
</evidence>
<accession>A0A553NCU0</accession>
<organism evidence="4 5">
    <name type="scientific">Tigriopus californicus</name>
    <name type="common">Marine copepod</name>
    <dbReference type="NCBI Taxonomy" id="6832"/>
    <lineage>
        <taxon>Eukaryota</taxon>
        <taxon>Metazoa</taxon>
        <taxon>Ecdysozoa</taxon>
        <taxon>Arthropoda</taxon>
        <taxon>Crustacea</taxon>
        <taxon>Multicrustacea</taxon>
        <taxon>Hexanauplia</taxon>
        <taxon>Copepoda</taxon>
        <taxon>Harpacticoida</taxon>
        <taxon>Harpacticidae</taxon>
        <taxon>Tigriopus</taxon>
    </lineage>
</organism>
<dbReference type="InterPro" id="IPR050975">
    <property type="entry name" value="Sleep_regulator"/>
</dbReference>
<comment type="caution">
    <text evidence="4">The sequence shown here is derived from an EMBL/GenBank/DDBJ whole genome shotgun (WGS) entry which is preliminary data.</text>
</comment>
<proteinExistence type="predicted"/>
<feature type="chain" id="PRO_5022233868" evidence="3">
    <location>
        <begin position="23"/>
        <end position="176"/>
    </location>
</feature>
<dbReference type="PANTHER" id="PTHR33562:SF28">
    <property type="entry name" value="PROTEIN QUIVER"/>
    <property type="match status" value="1"/>
</dbReference>